<dbReference type="GO" id="GO:0005886">
    <property type="term" value="C:plasma membrane"/>
    <property type="evidence" value="ECO:0007669"/>
    <property type="project" value="TreeGrafter"/>
</dbReference>
<dbReference type="EMBL" id="LAZR01022233">
    <property type="protein sequence ID" value="KKL82592.1"/>
    <property type="molecule type" value="Genomic_DNA"/>
</dbReference>
<name>A0A0F9I5C3_9ZZZZ</name>
<reference evidence="3" key="1">
    <citation type="journal article" date="2015" name="Nature">
        <title>Complex archaea that bridge the gap between prokaryotes and eukaryotes.</title>
        <authorList>
            <person name="Spang A."/>
            <person name="Saw J.H."/>
            <person name="Jorgensen S.L."/>
            <person name="Zaremba-Niedzwiedzka K."/>
            <person name="Martijn J."/>
            <person name="Lind A.E."/>
            <person name="van Eijk R."/>
            <person name="Schleper C."/>
            <person name="Guy L."/>
            <person name="Ettema T.J."/>
        </authorList>
    </citation>
    <scope>NUCLEOTIDE SEQUENCE</scope>
</reference>
<evidence type="ECO:0000256" key="2">
    <source>
        <dbReference type="ARBA" id="ARBA00022679"/>
    </source>
</evidence>
<comment type="caution">
    <text evidence="3">The sequence shown here is derived from an EMBL/GenBank/DDBJ whole genome shotgun (WGS) entry which is preliminary data.</text>
</comment>
<evidence type="ECO:0000313" key="3">
    <source>
        <dbReference type="EMBL" id="KKL82592.1"/>
    </source>
</evidence>
<organism evidence="3">
    <name type="scientific">marine sediment metagenome</name>
    <dbReference type="NCBI Taxonomy" id="412755"/>
    <lineage>
        <taxon>unclassified sequences</taxon>
        <taxon>metagenomes</taxon>
        <taxon>ecological metagenomes</taxon>
    </lineage>
</organism>
<dbReference type="InterPro" id="IPR029063">
    <property type="entry name" value="SAM-dependent_MTases_sf"/>
</dbReference>
<accession>A0A0F9I5C3</accession>
<gene>
    <name evidence="3" type="ORF">LCGC14_1983220</name>
</gene>
<dbReference type="PANTHER" id="PTHR40048">
    <property type="entry name" value="RHAMNOSYL O-METHYLTRANSFERASE"/>
    <property type="match status" value="1"/>
</dbReference>
<dbReference type="AlphaFoldDB" id="A0A0F9I5C3"/>
<dbReference type="PANTHER" id="PTHR40048:SF1">
    <property type="entry name" value="RHAMNOSYL O-METHYLTRANSFERASE"/>
    <property type="match status" value="1"/>
</dbReference>
<dbReference type="Gene3D" id="3.40.50.150">
    <property type="entry name" value="Vaccinia Virus protein VP39"/>
    <property type="match status" value="1"/>
</dbReference>
<evidence type="ECO:0008006" key="4">
    <source>
        <dbReference type="Google" id="ProtNLM"/>
    </source>
</evidence>
<dbReference type="GO" id="GO:0032259">
    <property type="term" value="P:methylation"/>
    <property type="evidence" value="ECO:0007669"/>
    <property type="project" value="UniProtKB-KW"/>
</dbReference>
<proteinExistence type="predicted"/>
<dbReference type="Pfam" id="PF13578">
    <property type="entry name" value="Methyltransf_24"/>
    <property type="match status" value="1"/>
</dbReference>
<dbReference type="GO" id="GO:0008168">
    <property type="term" value="F:methyltransferase activity"/>
    <property type="evidence" value="ECO:0007669"/>
    <property type="project" value="UniProtKB-KW"/>
</dbReference>
<evidence type="ECO:0000256" key="1">
    <source>
        <dbReference type="ARBA" id="ARBA00022603"/>
    </source>
</evidence>
<keyword evidence="2" id="KW-0808">Transferase</keyword>
<sequence length="386" mass="44505">MIQIIKSSDISFDKKITKLWKHFRQQSQQLHLLGLEEDWHIYSEATSPKNKKQLWLRSMQAKGEILTVLDVLQKSQYVLEIGAGWGATHFLLKSVSQNVISIDKKFHLLAALSLSLRRLQKLKGSYFILGESSDAKTFEQVQRILGDHKLDALYVDGDHSYQASMTDYKAYLPLVKEDGVIFFHDYFHEKGINQAVNQIAQKYPINVVVDESHPIGTAWHYKDGHSETKYALRNLEEQDCRLYMPRPRWKVLLDLIIKHKLKSGVTLGIGKPYFFLLENVHDLALTGISETHPNQTLKYGSRASIINTNLVDAANNVSDASMDFVFIDDFKDSTSIKQAIQHWWPKVKKKGFLLGYSFKHPSVKQLVKESFKDVLVDRYVWIARKK</sequence>
<protein>
    <recommendedName>
        <fullName evidence="4">Methyltransferase domain-containing protein</fullName>
    </recommendedName>
</protein>
<keyword evidence="1" id="KW-0489">Methyltransferase</keyword>
<dbReference type="SUPFAM" id="SSF53335">
    <property type="entry name" value="S-adenosyl-L-methionine-dependent methyltransferases"/>
    <property type="match status" value="1"/>
</dbReference>